<dbReference type="InterPro" id="IPR021109">
    <property type="entry name" value="Peptidase_aspartic_dom_sf"/>
</dbReference>
<dbReference type="PANTHER" id="PTHR33240:SF15">
    <property type="entry name" value="GAG-PRO-LIKE PROTEIN"/>
    <property type="match status" value="1"/>
</dbReference>
<gene>
    <name evidence="1" type="ORF">KK1_046752</name>
</gene>
<reference evidence="1" key="1">
    <citation type="journal article" date="2012" name="Nat. Biotechnol.">
        <title>Draft genome sequence of pigeonpea (Cajanus cajan), an orphan legume crop of resource-poor farmers.</title>
        <authorList>
            <person name="Varshney R.K."/>
            <person name="Chen W."/>
            <person name="Li Y."/>
            <person name="Bharti A.K."/>
            <person name="Saxena R.K."/>
            <person name="Schlueter J.A."/>
            <person name="Donoghue M.T."/>
            <person name="Azam S."/>
            <person name="Fan G."/>
            <person name="Whaley A.M."/>
            <person name="Farmer A.D."/>
            <person name="Sheridan J."/>
            <person name="Iwata A."/>
            <person name="Tuteja R."/>
            <person name="Penmetsa R.V."/>
            <person name="Wu W."/>
            <person name="Upadhyaya H.D."/>
            <person name="Yang S.P."/>
            <person name="Shah T."/>
            <person name="Saxena K.B."/>
            <person name="Michael T."/>
            <person name="McCombie W.R."/>
            <person name="Yang B."/>
            <person name="Zhang G."/>
            <person name="Yang H."/>
            <person name="Wang J."/>
            <person name="Spillane C."/>
            <person name="Cook D.R."/>
            <person name="May G.D."/>
            <person name="Xu X."/>
            <person name="Jackson S.A."/>
        </authorList>
    </citation>
    <scope>NUCLEOTIDE SEQUENCE [LARGE SCALE GENOMIC DNA]</scope>
</reference>
<dbReference type="Gramene" id="C.cajan_45789.t">
    <property type="protein sequence ID" value="C.cajan_45789.t.cds1"/>
    <property type="gene ID" value="C.cajan_45789"/>
</dbReference>
<organism evidence="1 2">
    <name type="scientific">Cajanus cajan</name>
    <name type="common">Pigeon pea</name>
    <name type="synonym">Cajanus indicus</name>
    <dbReference type="NCBI Taxonomy" id="3821"/>
    <lineage>
        <taxon>Eukaryota</taxon>
        <taxon>Viridiplantae</taxon>
        <taxon>Streptophyta</taxon>
        <taxon>Embryophyta</taxon>
        <taxon>Tracheophyta</taxon>
        <taxon>Spermatophyta</taxon>
        <taxon>Magnoliopsida</taxon>
        <taxon>eudicotyledons</taxon>
        <taxon>Gunneridae</taxon>
        <taxon>Pentapetalae</taxon>
        <taxon>rosids</taxon>
        <taxon>fabids</taxon>
        <taxon>Fabales</taxon>
        <taxon>Fabaceae</taxon>
        <taxon>Papilionoideae</taxon>
        <taxon>50 kb inversion clade</taxon>
        <taxon>NPAAA clade</taxon>
        <taxon>indigoferoid/millettioid clade</taxon>
        <taxon>Phaseoleae</taxon>
        <taxon>Cajanus</taxon>
    </lineage>
</organism>
<keyword evidence="2" id="KW-1185">Reference proteome</keyword>
<proteinExistence type="predicted"/>
<sequence length="153" mass="17465">MLPKGTFNKLMVKETQMQPRNMIVRAFNRSRRKVMGEVILPIQVGPTVFNVEFQVMDIAPTYSYLLGRPWIHQAGAVPSTLHQKVKFVVDNKLVVVQAEEDIIIRKLLTIPYVDAAKEALEIAYVEKNSNKNPAAQILFKNGYRQDLERVLKG</sequence>
<protein>
    <submittedName>
        <fullName evidence="1">Uncharacterized protein</fullName>
    </submittedName>
</protein>
<accession>A0A151UDF7</accession>
<dbReference type="EMBL" id="AGCT01019721">
    <property type="protein sequence ID" value="KYP77342.1"/>
    <property type="molecule type" value="Genomic_DNA"/>
</dbReference>
<dbReference type="STRING" id="3821.A0A151UDF7"/>
<name>A0A151UDF7_CAJCA</name>
<dbReference type="PANTHER" id="PTHR33240">
    <property type="entry name" value="OS08G0508500 PROTEIN"/>
    <property type="match status" value="1"/>
</dbReference>
<dbReference type="Gene3D" id="2.40.70.10">
    <property type="entry name" value="Acid Proteases"/>
    <property type="match status" value="1"/>
</dbReference>
<evidence type="ECO:0000313" key="2">
    <source>
        <dbReference type="Proteomes" id="UP000075243"/>
    </source>
</evidence>
<dbReference type="OMA" id="LMVKETQ"/>
<dbReference type="AlphaFoldDB" id="A0A151UDF7"/>
<comment type="caution">
    <text evidence="1">The sequence shown here is derived from an EMBL/GenBank/DDBJ whole genome shotgun (WGS) entry which is preliminary data.</text>
</comment>
<evidence type="ECO:0000313" key="1">
    <source>
        <dbReference type="EMBL" id="KYP77342.1"/>
    </source>
</evidence>
<dbReference type="Proteomes" id="UP000075243">
    <property type="component" value="Unassembled WGS sequence"/>
</dbReference>